<keyword evidence="2" id="KW-1185">Reference proteome</keyword>
<evidence type="ECO:0008006" key="3">
    <source>
        <dbReference type="Google" id="ProtNLM"/>
    </source>
</evidence>
<dbReference type="InterPro" id="IPR013325">
    <property type="entry name" value="RNA_pol_sigma_r2"/>
</dbReference>
<reference evidence="1 2" key="1">
    <citation type="submission" date="2018-04" db="EMBL/GenBank/DDBJ databases">
        <title>Altererythrobacter sp. HME9302 genome sequencing and assembly.</title>
        <authorList>
            <person name="Kang H."/>
            <person name="Kim H."/>
            <person name="Joh K."/>
        </authorList>
    </citation>
    <scope>NUCLEOTIDE SEQUENCE [LARGE SCALE GENOMIC DNA]</scope>
    <source>
        <strain evidence="1 2">HME9302</strain>
    </source>
</reference>
<dbReference type="Gene3D" id="1.10.1740.10">
    <property type="match status" value="1"/>
</dbReference>
<evidence type="ECO:0000313" key="1">
    <source>
        <dbReference type="EMBL" id="RDC61089.1"/>
    </source>
</evidence>
<accession>A0A369QDU1</accession>
<dbReference type="RefSeq" id="WP_147270816.1">
    <property type="nucleotide sequence ID" value="NZ_QBKA01000002.1"/>
</dbReference>
<dbReference type="GO" id="GO:0003700">
    <property type="term" value="F:DNA-binding transcription factor activity"/>
    <property type="evidence" value="ECO:0007669"/>
    <property type="project" value="InterPro"/>
</dbReference>
<dbReference type="OrthoDB" id="7427418at2"/>
<dbReference type="AlphaFoldDB" id="A0A369QDU1"/>
<dbReference type="Proteomes" id="UP000253727">
    <property type="component" value="Unassembled WGS sequence"/>
</dbReference>
<dbReference type="SUPFAM" id="SSF88946">
    <property type="entry name" value="Sigma2 domain of RNA polymerase sigma factors"/>
    <property type="match status" value="1"/>
</dbReference>
<dbReference type="EMBL" id="QBKA01000002">
    <property type="protein sequence ID" value="RDC61089.1"/>
    <property type="molecule type" value="Genomic_DNA"/>
</dbReference>
<evidence type="ECO:0000313" key="2">
    <source>
        <dbReference type="Proteomes" id="UP000253727"/>
    </source>
</evidence>
<gene>
    <name evidence="1" type="ORF">HME9302_02308</name>
</gene>
<sequence length="228" mass="25666">MTDIIASTAPQIDRLALAVRLAREDGGSSSTLPNHAAERLFKTLLTRLQPLARKLVRCYGLTDMEDDARQACAIGIHRAVDSYITDKARFTTHATWQMRGELQSLRHRVRLDDRRGGKKASIRTCSLDGSATEPAIEIVDESASLRTERGASDIMAQRCLTRLLDSYDNTRKDRAASDIIRAERQLFQTQIIGSRRSFMPAWSNEQKRQIVRRISRNCAKIARVEAGL</sequence>
<proteinExistence type="predicted"/>
<protein>
    <recommendedName>
        <fullName evidence="3">RNA polymerase sigma-70 region 2 domain-containing protein</fullName>
    </recommendedName>
</protein>
<organism evidence="1 2">
    <name type="scientific">Alteripontixanthobacter maritimus</name>
    <dbReference type="NCBI Taxonomy" id="2161824"/>
    <lineage>
        <taxon>Bacteria</taxon>
        <taxon>Pseudomonadati</taxon>
        <taxon>Pseudomonadota</taxon>
        <taxon>Alphaproteobacteria</taxon>
        <taxon>Sphingomonadales</taxon>
        <taxon>Erythrobacteraceae</taxon>
        <taxon>Alteripontixanthobacter</taxon>
    </lineage>
</organism>
<comment type="caution">
    <text evidence="1">The sequence shown here is derived from an EMBL/GenBank/DDBJ whole genome shotgun (WGS) entry which is preliminary data.</text>
</comment>
<name>A0A369QDU1_9SPHN</name>
<dbReference type="GO" id="GO:0006352">
    <property type="term" value="P:DNA-templated transcription initiation"/>
    <property type="evidence" value="ECO:0007669"/>
    <property type="project" value="InterPro"/>
</dbReference>